<evidence type="ECO:0000313" key="2">
    <source>
        <dbReference type="EMBL" id="KAK1923112.1"/>
    </source>
</evidence>
<keyword evidence="1" id="KW-0812">Transmembrane</keyword>
<evidence type="ECO:0000313" key="3">
    <source>
        <dbReference type="Proteomes" id="UP001182556"/>
    </source>
</evidence>
<reference evidence="2" key="1">
    <citation type="submission" date="2023-02" db="EMBL/GenBank/DDBJ databases">
        <title>Identification and recombinant expression of a fungal hydrolase from Papiliotrema laurentii that hydrolyzes apple cutin and clears colloidal polyester polyurethane.</title>
        <authorList>
            <consortium name="DOE Joint Genome Institute"/>
            <person name="Roman V.A."/>
            <person name="Bojanowski C."/>
            <person name="Crable B.R."/>
            <person name="Wagner D.N."/>
            <person name="Hung C.S."/>
            <person name="Nadeau L.J."/>
            <person name="Schratz L."/>
            <person name="Haridas S."/>
            <person name="Pangilinan J."/>
            <person name="Lipzen A."/>
            <person name="Na H."/>
            <person name="Yan M."/>
            <person name="Ng V."/>
            <person name="Grigoriev I.V."/>
            <person name="Spatafora J.W."/>
            <person name="Barlow D."/>
            <person name="Biffinger J."/>
            <person name="Kelley-Loughnane N."/>
            <person name="Varaljay V.A."/>
            <person name="Crookes-Goodson W.J."/>
        </authorList>
    </citation>
    <scope>NUCLEOTIDE SEQUENCE</scope>
    <source>
        <strain evidence="2">5307AH</strain>
    </source>
</reference>
<proteinExistence type="predicted"/>
<feature type="transmembrane region" description="Helical" evidence="1">
    <location>
        <begin position="29"/>
        <end position="46"/>
    </location>
</feature>
<name>A0AAD9FQH8_PAPLA</name>
<protein>
    <submittedName>
        <fullName evidence="2">Uncharacterized protein</fullName>
    </submittedName>
</protein>
<evidence type="ECO:0000256" key="1">
    <source>
        <dbReference type="SAM" id="Phobius"/>
    </source>
</evidence>
<accession>A0AAD9FQH8</accession>
<dbReference type="EMBL" id="JAODAN010000007">
    <property type="protein sequence ID" value="KAK1923112.1"/>
    <property type="molecule type" value="Genomic_DNA"/>
</dbReference>
<gene>
    <name evidence="2" type="ORF">DB88DRAFT_493829</name>
</gene>
<dbReference type="PANTHER" id="PTHR34286">
    <property type="entry name" value="TRANSMEMBRANE PROTEIN"/>
    <property type="match status" value="1"/>
</dbReference>
<comment type="caution">
    <text evidence="2">The sequence shown here is derived from an EMBL/GenBank/DDBJ whole genome shotgun (WGS) entry which is preliminary data.</text>
</comment>
<dbReference type="AlphaFoldDB" id="A0AAD9FQH8"/>
<keyword evidence="3" id="KW-1185">Reference proteome</keyword>
<dbReference type="Proteomes" id="UP001182556">
    <property type="component" value="Unassembled WGS sequence"/>
</dbReference>
<dbReference type="PANTHER" id="PTHR34286:SF1">
    <property type="entry name" value="TRANSMEMBRANE PROTEIN"/>
    <property type="match status" value="1"/>
</dbReference>
<keyword evidence="1" id="KW-1133">Transmembrane helix</keyword>
<keyword evidence="1" id="KW-0472">Membrane</keyword>
<organism evidence="2 3">
    <name type="scientific">Papiliotrema laurentii</name>
    <name type="common">Cryptococcus laurentii</name>
    <dbReference type="NCBI Taxonomy" id="5418"/>
    <lineage>
        <taxon>Eukaryota</taxon>
        <taxon>Fungi</taxon>
        <taxon>Dikarya</taxon>
        <taxon>Basidiomycota</taxon>
        <taxon>Agaricomycotina</taxon>
        <taxon>Tremellomycetes</taxon>
        <taxon>Tremellales</taxon>
        <taxon>Rhynchogastremaceae</taxon>
        <taxon>Papiliotrema</taxon>
    </lineage>
</organism>
<sequence length="80" mass="9026">MGGGARFPFPREVWSPAGGWWVRPANWKANTAVAFGLIGAVVYATWNFSAKREERVIAPIRPIPSQRWSQQARDMGVRQE</sequence>